<dbReference type="WBParaSite" id="maker-PairedContig_555-snap-gene-0.10-mRNA-1">
    <property type="protein sequence ID" value="maker-PairedContig_555-snap-gene-0.10-mRNA-1"/>
    <property type="gene ID" value="maker-PairedContig_555-snap-gene-0.10"/>
</dbReference>
<feature type="region of interest" description="Disordered" evidence="2">
    <location>
        <begin position="1"/>
        <end position="64"/>
    </location>
</feature>
<reference evidence="4" key="1">
    <citation type="submission" date="2015-03" db="EMBL/GenBank/DDBJ databases">
        <title>Wuchereria bancrofti Genome Sequencing Papua New Guinea Strain.</title>
        <authorList>
            <person name="Small S.T."/>
            <person name="Serre D."/>
            <person name="Zimmerman P.A."/>
        </authorList>
    </citation>
    <scope>NUCLEOTIDE SEQUENCE [LARGE SCALE GENOMIC DNA]</scope>
    <source>
        <strain evidence="4">pt0022</strain>
    </source>
</reference>
<dbReference type="AlphaFoldDB" id="A0A1I8EVA6"/>
<reference evidence="4" key="2">
    <citation type="journal article" date="2016" name="Mol. Ecol.">
        <title>Population genomics of the filarial nematode parasite Wuchereria bancrofti from mosquitoes.</title>
        <authorList>
            <person name="Small S.T."/>
            <person name="Reimer L.J."/>
            <person name="Tisch D.J."/>
            <person name="King C.L."/>
            <person name="Christensen B.M."/>
            <person name="Siba P.M."/>
            <person name="Kazura J.W."/>
            <person name="Serre D."/>
            <person name="Zimmerman P.A."/>
        </authorList>
    </citation>
    <scope>NUCLEOTIDE SEQUENCE</scope>
    <source>
        <strain evidence="4">pt0022</strain>
    </source>
</reference>
<dbReference type="Pfam" id="PF03399">
    <property type="entry name" value="SAC3_GANP"/>
    <property type="match status" value="1"/>
</dbReference>
<dbReference type="InterPro" id="IPR005062">
    <property type="entry name" value="SAC3/GANP/THP3_conserved"/>
</dbReference>
<feature type="coiled-coil region" evidence="1">
    <location>
        <begin position="1046"/>
        <end position="1091"/>
    </location>
</feature>
<organism evidence="5">
    <name type="scientific">Wuchereria bancrofti</name>
    <dbReference type="NCBI Taxonomy" id="6293"/>
    <lineage>
        <taxon>Eukaryota</taxon>
        <taxon>Metazoa</taxon>
        <taxon>Ecdysozoa</taxon>
        <taxon>Nematoda</taxon>
        <taxon>Chromadorea</taxon>
        <taxon>Rhabditida</taxon>
        <taxon>Spirurina</taxon>
        <taxon>Spiruromorpha</taxon>
        <taxon>Filarioidea</taxon>
        <taxon>Onchocercidae</taxon>
        <taxon>Wuchereria</taxon>
    </lineage>
</organism>
<sequence length="1092" mass="126683">MSSGSFPFIIPESLRPKKASNPSSKLAGTTRKPYTLPRRKGYNDLDDPLGPSSSSTCPPSPFKRSVDVRLASGRNSVARAARVVRKRMSSTQHAQNISQDLSSASVKPSLFGSVQLGKRLNASLRGTLHSGVDNRFNSVMRTVEPSRPWVREPAVKEENVPKLERHIDNTKVESVTEKVLLPKGAVARQLKRMIGRVCETDYDKYQLLDERDRLMHRGRLKSTDVDNAAVMQGSCCDMCPEKERYMRVVQKRLSTYECHDDGSIAPELTVKEYSRSAADQEEPLPHELRPADVLQRTMNYLVGKIANHVPETDEELAQWYDFLWNRTRAIRKDITQQMMVNETAVTLIEQCVRLHIFASHRLCELNFNEFDQKMNTENLSKSLQSLRYLYDDLAKKGVHYSSEAEFRAYEIMLNLSDSNVFRQALTYRREILEAGSVRLAIRLFTCLQNQNYVRFFRLLKNDATYLQCCLCHRFFNRMRHQAMYAISHSVLIMGKYPVNKFVQLLGFDDRDASLQFLGCYNVRRNNDMDTGEELMHMSKAQLIESIEEPPSKIHLWIEAKRDGYSIPEVLSGCQDVEVEIVTPLNSFDRNGTYLFDAVLDSYINENGGEQLTTDEDETVTFAFTLPAPQRENNAVCVLAEKLSDEIIEGEVTRLCKLMYSKSLAHLLTTALYDSILEDCLKPRCQEVMIVAKLLHRRKLAADVAKQREDEIRLLLDSLNKSILHEVIDKFIQDISKKWIIKCQRVHNEELIEDIGKSFLNDLLTGMVVKTVRKIAEKEIEESVNYVKQRLKNINERLDKLWLKQFVNCWREQISYRKERERKKLELLGSFPVILPAKSGLIFRRRDGHSLDEALQLDCSSLLFEQKINAFIKKRHGRIARKVLTKWRLWAHLQIEKREFFTSTYTSSPLKRKRLHSNNNIIAKESGDIRLAAALADMECERLKPFWATNQICNDLEDKRQVSWYESLVGRSSVLLNFFDEKTLEKGVEIAERNIQRTDYTERWMTNKNNLECNGSLNGLTCNVSQQQYYKKNNEFSVQNEVYYPPTKRECKNLENLEKRLKDFSNELDDAFRDMEERNRRYDEILKRLSADQ</sequence>
<keyword evidence="1" id="KW-0175">Coiled coil</keyword>
<dbReference type="STRING" id="6293.A0A1I8EVA6"/>
<dbReference type="PANTHER" id="PTHR12436">
    <property type="entry name" value="80 KDA MCM3-ASSOCIATED PROTEIN"/>
    <property type="match status" value="1"/>
</dbReference>
<feature type="domain" description="SAC3/GANP/THP3 conserved" evidence="3">
    <location>
        <begin position="238"/>
        <end position="523"/>
    </location>
</feature>
<evidence type="ECO:0000313" key="6">
    <source>
        <dbReference type="WBParaSite" id="mrna-Wban_08510"/>
    </source>
</evidence>
<accession>A0A1I8EVA6</accession>
<name>A0A1I8EVA6_WUCBA</name>
<evidence type="ECO:0000259" key="3">
    <source>
        <dbReference type="Pfam" id="PF03399"/>
    </source>
</evidence>
<dbReference type="InterPro" id="IPR045107">
    <property type="entry name" value="SAC3/GANP/THP3"/>
</dbReference>
<evidence type="ECO:0000256" key="1">
    <source>
        <dbReference type="SAM" id="Coils"/>
    </source>
</evidence>
<dbReference type="GO" id="GO:0006406">
    <property type="term" value="P:mRNA export from nucleus"/>
    <property type="evidence" value="ECO:0007669"/>
    <property type="project" value="TreeGrafter"/>
</dbReference>
<dbReference type="Proteomes" id="UP000093561">
    <property type="component" value="Unassembled WGS sequence"/>
</dbReference>
<protein>
    <submittedName>
        <fullName evidence="6">SAC3/GANP/THP3 conserved domain-containing protein</fullName>
    </submittedName>
</protein>
<proteinExistence type="predicted"/>
<dbReference type="GO" id="GO:0005737">
    <property type="term" value="C:cytoplasm"/>
    <property type="evidence" value="ECO:0007669"/>
    <property type="project" value="TreeGrafter"/>
</dbReference>
<evidence type="ECO:0000313" key="4">
    <source>
        <dbReference type="Proteomes" id="UP000093561"/>
    </source>
</evidence>
<dbReference type="WBParaSite" id="mrna-Wban_08510">
    <property type="protein sequence ID" value="mrna-Wban_08510"/>
    <property type="gene ID" value="Wban_08510"/>
</dbReference>
<dbReference type="Gene3D" id="1.25.40.990">
    <property type="match status" value="1"/>
</dbReference>
<evidence type="ECO:0000256" key="2">
    <source>
        <dbReference type="SAM" id="MobiDB-lite"/>
    </source>
</evidence>
<evidence type="ECO:0000313" key="5">
    <source>
        <dbReference type="WBParaSite" id="maker-PairedContig_555-snap-gene-0.10-mRNA-1"/>
    </source>
</evidence>
<dbReference type="PANTHER" id="PTHR12436:SF3">
    <property type="entry name" value="GERMINAL-CENTER ASSOCIATED NUCLEAR PROTEIN"/>
    <property type="match status" value="1"/>
</dbReference>
<dbReference type="GO" id="GO:0070390">
    <property type="term" value="C:transcription export complex 2"/>
    <property type="evidence" value="ECO:0007669"/>
    <property type="project" value="TreeGrafter"/>
</dbReference>
<reference evidence="5" key="3">
    <citation type="submission" date="2016-11" db="UniProtKB">
        <authorList>
            <consortium name="WormBaseParasite"/>
        </authorList>
    </citation>
    <scope>IDENTIFICATION</scope>
    <source>
        <strain evidence="5 6">pt0022</strain>
    </source>
</reference>